<feature type="compositionally biased region" description="Basic residues" evidence="1">
    <location>
        <begin position="120"/>
        <end position="129"/>
    </location>
</feature>
<sequence>MGGKGRRRREKNYRAAHGGHERLPPPPDLSKLDALPSKLRKLMAFTSPSTPQRPQGSAKASIDKEKKGKRGDAEEKKLHPKDELNYKTTKIDAAGDGDHFMTSQDMEDNDGTVPSSTHEKGKRKRKRKQVKDLRFEAELEKVAGLGSKRRERKKKYLESRKKKHKKAKTEENLDFPRHEKIKFGEVVEAPPKLVAVPKALKALKTVQDASQERLRLQAVDAYRKRKGWVSRPGIHLPPPVTTTPI</sequence>
<feature type="compositionally biased region" description="Basic and acidic residues" evidence="1">
    <location>
        <begin position="130"/>
        <end position="141"/>
    </location>
</feature>
<feature type="region of interest" description="Disordered" evidence="1">
    <location>
        <begin position="1"/>
        <end position="173"/>
    </location>
</feature>
<evidence type="ECO:0000256" key="1">
    <source>
        <dbReference type="SAM" id="MobiDB-lite"/>
    </source>
</evidence>
<feature type="compositionally biased region" description="Basic and acidic residues" evidence="1">
    <location>
        <begin position="61"/>
        <end position="85"/>
    </location>
</feature>
<feature type="compositionally biased region" description="Polar residues" evidence="1">
    <location>
        <begin position="46"/>
        <end position="55"/>
    </location>
</feature>
<protein>
    <recommendedName>
        <fullName evidence="4">Coiled-coil domain-containing protein 137</fullName>
    </recommendedName>
</protein>
<evidence type="ECO:0000313" key="2">
    <source>
        <dbReference type="EMBL" id="WKA05620.1"/>
    </source>
</evidence>
<evidence type="ECO:0008006" key="4">
    <source>
        <dbReference type="Google" id="ProtNLM"/>
    </source>
</evidence>
<dbReference type="PANTHER" id="PTHR37218">
    <property type="entry name" value="COILED-COIL PROTEIN"/>
    <property type="match status" value="1"/>
</dbReference>
<gene>
    <name evidence="2" type="ORF">VitviT2T_023578</name>
</gene>
<reference evidence="2 3" key="1">
    <citation type="journal article" date="2023" name="Hortic Res">
        <title>The complete reference genome for grapevine (Vitis vinifera L.) genetics and breeding.</title>
        <authorList>
            <person name="Shi X."/>
            <person name="Cao S."/>
            <person name="Wang X."/>
            <person name="Huang S."/>
            <person name="Wang Y."/>
            <person name="Liu Z."/>
            <person name="Liu W."/>
            <person name="Leng X."/>
            <person name="Peng Y."/>
            <person name="Wang N."/>
            <person name="Wang Y."/>
            <person name="Ma Z."/>
            <person name="Xu X."/>
            <person name="Zhang F."/>
            <person name="Xue H."/>
            <person name="Zhong H."/>
            <person name="Wang Y."/>
            <person name="Zhang K."/>
            <person name="Velt A."/>
            <person name="Avia K."/>
            <person name="Holtgrawe D."/>
            <person name="Grimplet J."/>
            <person name="Matus J.T."/>
            <person name="Ware D."/>
            <person name="Wu X."/>
            <person name="Wang H."/>
            <person name="Liu C."/>
            <person name="Fang Y."/>
            <person name="Rustenholz C."/>
            <person name="Cheng Z."/>
            <person name="Xiao H."/>
            <person name="Zhou Y."/>
        </authorList>
    </citation>
    <scope>NUCLEOTIDE SEQUENCE [LARGE SCALE GENOMIC DNA]</scope>
    <source>
        <strain evidence="3">cv. Pinot noir / PN40024</strain>
        <tissue evidence="2">Leaf</tissue>
    </source>
</reference>
<accession>A0ABY9DD39</accession>
<proteinExistence type="predicted"/>
<name>A0ABY9DD39_VITVI</name>
<dbReference type="Proteomes" id="UP001227230">
    <property type="component" value="Chromosome 15"/>
</dbReference>
<keyword evidence="3" id="KW-1185">Reference proteome</keyword>
<feature type="compositionally biased region" description="Basic residues" evidence="1">
    <location>
        <begin position="1"/>
        <end position="11"/>
    </location>
</feature>
<dbReference type="EMBL" id="CP126662">
    <property type="protein sequence ID" value="WKA05620.1"/>
    <property type="molecule type" value="Genomic_DNA"/>
</dbReference>
<organism evidence="2 3">
    <name type="scientific">Vitis vinifera</name>
    <name type="common">Grape</name>
    <dbReference type="NCBI Taxonomy" id="29760"/>
    <lineage>
        <taxon>Eukaryota</taxon>
        <taxon>Viridiplantae</taxon>
        <taxon>Streptophyta</taxon>
        <taxon>Embryophyta</taxon>
        <taxon>Tracheophyta</taxon>
        <taxon>Spermatophyta</taxon>
        <taxon>Magnoliopsida</taxon>
        <taxon>eudicotyledons</taxon>
        <taxon>Gunneridae</taxon>
        <taxon>Pentapetalae</taxon>
        <taxon>rosids</taxon>
        <taxon>Vitales</taxon>
        <taxon>Vitaceae</taxon>
        <taxon>Viteae</taxon>
        <taxon>Vitis</taxon>
    </lineage>
</organism>
<evidence type="ECO:0000313" key="3">
    <source>
        <dbReference type="Proteomes" id="UP001227230"/>
    </source>
</evidence>
<dbReference type="PANTHER" id="PTHR37218:SF2">
    <property type="entry name" value="COILED-COIL PROTEIN"/>
    <property type="match status" value="1"/>
</dbReference>
<feature type="compositionally biased region" description="Basic residues" evidence="1">
    <location>
        <begin position="147"/>
        <end position="167"/>
    </location>
</feature>